<dbReference type="Proteomes" id="UP000000851">
    <property type="component" value="Chromosome"/>
</dbReference>
<reference evidence="4 5" key="1">
    <citation type="journal article" date="2009" name="Stand. Genomic Sci.">
        <title>Complete genome sequence of Catenulispora acidiphila type strain (ID 139908).</title>
        <authorList>
            <person name="Copeland A."/>
            <person name="Lapidus A."/>
            <person name="Glavina Del Rio T."/>
            <person name="Nolan M."/>
            <person name="Lucas S."/>
            <person name="Chen F."/>
            <person name="Tice H."/>
            <person name="Cheng J.F."/>
            <person name="Bruce D."/>
            <person name="Goodwin L."/>
            <person name="Pitluck S."/>
            <person name="Mikhailova N."/>
            <person name="Pati A."/>
            <person name="Ivanova N."/>
            <person name="Mavromatis K."/>
            <person name="Chen A."/>
            <person name="Palaniappan K."/>
            <person name="Chain P."/>
            <person name="Land M."/>
            <person name="Hauser L."/>
            <person name="Chang Y.J."/>
            <person name="Jeffries C.D."/>
            <person name="Chertkov O."/>
            <person name="Brettin T."/>
            <person name="Detter J.C."/>
            <person name="Han C."/>
            <person name="Ali Z."/>
            <person name="Tindall B.J."/>
            <person name="Goker M."/>
            <person name="Bristow J."/>
            <person name="Eisen J.A."/>
            <person name="Markowitz V."/>
            <person name="Hugenholtz P."/>
            <person name="Kyrpides N.C."/>
            <person name="Klenk H.P."/>
        </authorList>
    </citation>
    <scope>NUCLEOTIDE SEQUENCE [LARGE SCALE GENOMIC DNA]</scope>
    <source>
        <strain evidence="5">DSM 44928 / JCM 14897 / NBRC 102108 / NRRL B-24433 / ID139908</strain>
    </source>
</reference>
<proteinExistence type="predicted"/>
<dbReference type="Pfam" id="PF12833">
    <property type="entry name" value="HTH_18"/>
    <property type="match status" value="1"/>
</dbReference>
<dbReference type="PROSITE" id="PS01124">
    <property type="entry name" value="HTH_ARAC_FAMILY_2"/>
    <property type="match status" value="1"/>
</dbReference>
<dbReference type="InterPro" id="IPR009594">
    <property type="entry name" value="Tscrpt_reg_HTH_AraC_N"/>
</dbReference>
<dbReference type="eggNOG" id="COG4977">
    <property type="taxonomic scope" value="Bacteria"/>
</dbReference>
<dbReference type="Gene3D" id="1.10.10.60">
    <property type="entry name" value="Homeodomain-like"/>
    <property type="match status" value="2"/>
</dbReference>
<gene>
    <name evidence="4" type="ordered locus">Caci_7439</name>
</gene>
<evidence type="ECO:0000256" key="1">
    <source>
        <dbReference type="ARBA" id="ARBA00023015"/>
    </source>
</evidence>
<dbReference type="Pfam" id="PF06719">
    <property type="entry name" value="AraC_N"/>
    <property type="match status" value="1"/>
</dbReference>
<keyword evidence="1" id="KW-0805">Transcription regulation</keyword>
<keyword evidence="5" id="KW-1185">Reference proteome</keyword>
<evidence type="ECO:0000313" key="5">
    <source>
        <dbReference type="Proteomes" id="UP000000851"/>
    </source>
</evidence>
<dbReference type="InterPro" id="IPR009057">
    <property type="entry name" value="Homeodomain-like_sf"/>
</dbReference>
<accession>C7Q9U5</accession>
<evidence type="ECO:0000256" key="2">
    <source>
        <dbReference type="ARBA" id="ARBA00023163"/>
    </source>
</evidence>
<dbReference type="HOGENOM" id="CLU_000445_100_0_11"/>
<sequence length="291" mass="31708">MEPLDELASLVARHAHPDSRTAIDGLLLSRVETAEPEYSLTEPLLVLMVRGHKHLQLGDHVIDHRSGDALVVTTDLPVTGHFAGASISEPALGVGIALRPEPIAALLPQLPAGPWSRTRAEGPAMATGPADLELLDAVLRLVRLLDRPPDIAVLAPGLEREILWRLLTGRHAAAVAQIGRADSELAHLGRAIAWLRTNFAEPVRIAELASRAGMSQSAFHRRFRTVTGMSPLQFQKQLRLQEARTLLLARSGDATRVAHTVGYASASQFSREYRRLFGAPPLRDTVRLREA</sequence>
<dbReference type="GO" id="GO:0003700">
    <property type="term" value="F:DNA-binding transcription factor activity"/>
    <property type="evidence" value="ECO:0007669"/>
    <property type="project" value="InterPro"/>
</dbReference>
<dbReference type="STRING" id="479433.Caci_7439"/>
<evidence type="ECO:0000313" key="4">
    <source>
        <dbReference type="EMBL" id="ACU76264.1"/>
    </source>
</evidence>
<dbReference type="InParanoid" id="C7Q9U5"/>
<dbReference type="RefSeq" id="WP_015795989.1">
    <property type="nucleotide sequence ID" value="NC_013131.1"/>
</dbReference>
<protein>
    <submittedName>
        <fullName evidence="4">Transcriptional regulator, AraC family</fullName>
    </submittedName>
</protein>
<dbReference type="InterPro" id="IPR018060">
    <property type="entry name" value="HTH_AraC"/>
</dbReference>
<dbReference type="PANTHER" id="PTHR43436:SF1">
    <property type="entry name" value="TRANSCRIPTIONAL REGULATORY PROTEIN"/>
    <property type="match status" value="1"/>
</dbReference>
<keyword evidence="2" id="KW-0804">Transcription</keyword>
<dbReference type="OrthoDB" id="34150at2"/>
<dbReference type="SMART" id="SM00342">
    <property type="entry name" value="HTH_ARAC"/>
    <property type="match status" value="1"/>
</dbReference>
<dbReference type="SUPFAM" id="SSF46689">
    <property type="entry name" value="Homeodomain-like"/>
    <property type="match status" value="2"/>
</dbReference>
<dbReference type="GO" id="GO:0043565">
    <property type="term" value="F:sequence-specific DNA binding"/>
    <property type="evidence" value="ECO:0007669"/>
    <property type="project" value="InterPro"/>
</dbReference>
<name>C7Q9U5_CATAD</name>
<feature type="domain" description="HTH araC/xylS-type" evidence="3">
    <location>
        <begin position="189"/>
        <end position="287"/>
    </location>
</feature>
<evidence type="ECO:0000259" key="3">
    <source>
        <dbReference type="PROSITE" id="PS01124"/>
    </source>
</evidence>
<dbReference type="EMBL" id="CP001700">
    <property type="protein sequence ID" value="ACU76264.1"/>
    <property type="molecule type" value="Genomic_DNA"/>
</dbReference>
<dbReference type="KEGG" id="cai:Caci_7439"/>
<organism evidence="4 5">
    <name type="scientific">Catenulispora acidiphila (strain DSM 44928 / JCM 14897 / NBRC 102108 / NRRL B-24433 / ID139908)</name>
    <dbReference type="NCBI Taxonomy" id="479433"/>
    <lineage>
        <taxon>Bacteria</taxon>
        <taxon>Bacillati</taxon>
        <taxon>Actinomycetota</taxon>
        <taxon>Actinomycetes</taxon>
        <taxon>Catenulisporales</taxon>
        <taxon>Catenulisporaceae</taxon>
        <taxon>Catenulispora</taxon>
    </lineage>
</organism>
<dbReference type="AlphaFoldDB" id="C7Q9U5"/>
<dbReference type="PANTHER" id="PTHR43436">
    <property type="entry name" value="ARAC-FAMILY TRANSCRIPTIONAL REGULATOR"/>
    <property type="match status" value="1"/>
</dbReference>